<dbReference type="PANTHER" id="PTHR43329">
    <property type="entry name" value="EPOXIDE HYDROLASE"/>
    <property type="match status" value="1"/>
</dbReference>
<dbReference type="InterPro" id="IPR029058">
    <property type="entry name" value="AB_hydrolase_fold"/>
</dbReference>
<evidence type="ECO:0000259" key="2">
    <source>
        <dbReference type="Pfam" id="PF00561"/>
    </source>
</evidence>
<dbReference type="InterPro" id="IPR000073">
    <property type="entry name" value="AB_hydrolase_1"/>
</dbReference>
<reference evidence="3" key="1">
    <citation type="submission" date="2018-05" db="EMBL/GenBank/DDBJ databases">
        <authorList>
            <person name="Lanie J.A."/>
            <person name="Ng W.-L."/>
            <person name="Kazmierczak K.M."/>
            <person name="Andrzejewski T.M."/>
            <person name="Davidsen T.M."/>
            <person name="Wayne K.J."/>
            <person name="Tettelin H."/>
            <person name="Glass J.I."/>
            <person name="Rusch D."/>
            <person name="Podicherti R."/>
            <person name="Tsui H.-C.T."/>
            <person name="Winkler M.E."/>
        </authorList>
    </citation>
    <scope>NUCLEOTIDE SEQUENCE</scope>
</reference>
<dbReference type="InterPro" id="IPR000639">
    <property type="entry name" value="Epox_hydrolase-like"/>
</dbReference>
<proteinExistence type="predicted"/>
<gene>
    <name evidence="3" type="ORF">METZ01_LOCUS46137</name>
</gene>
<name>A0A381RWI3_9ZZZZ</name>
<dbReference type="SUPFAM" id="SSF53474">
    <property type="entry name" value="alpha/beta-Hydrolases"/>
    <property type="match status" value="1"/>
</dbReference>
<keyword evidence="1" id="KW-0378">Hydrolase</keyword>
<accession>A0A381RWI3</accession>
<protein>
    <recommendedName>
        <fullName evidence="2">AB hydrolase-1 domain-containing protein</fullName>
    </recommendedName>
</protein>
<organism evidence="3">
    <name type="scientific">marine metagenome</name>
    <dbReference type="NCBI Taxonomy" id="408172"/>
    <lineage>
        <taxon>unclassified sequences</taxon>
        <taxon>metagenomes</taxon>
        <taxon>ecological metagenomes</taxon>
    </lineage>
</organism>
<dbReference type="AlphaFoldDB" id="A0A381RWI3"/>
<feature type="domain" description="AB hydrolase-1" evidence="2">
    <location>
        <begin position="2"/>
        <end position="248"/>
    </location>
</feature>
<dbReference type="Pfam" id="PF00561">
    <property type="entry name" value="Abhydrolase_1"/>
    <property type="match status" value="1"/>
</dbReference>
<sequence length="261" mass="29846">MHGFPDCAENFNHQLDFFANNGYQVIAPYLPGYHPEDKELDTYQSLRIAEEMIKFTKSITDKEICLFGHDWGASIAYGIAGLEPDLVDKLITVSVPHGISVGASFLSDGDQQRKSWYMFFFQLPIADLAVANNDFNFIERLWMDWSPNWPDYESYAKKTINVLSQENVLSKALAYYRCTFQESLQTERINSLTEELMVQKIQMPSLYLHGANDGCIGANLSDGMENFFEDLQIEILPDCGHFLHLEKPEEVNKIILDFLSS</sequence>
<dbReference type="Gene3D" id="3.40.50.1820">
    <property type="entry name" value="alpha/beta hydrolase"/>
    <property type="match status" value="1"/>
</dbReference>
<evidence type="ECO:0000256" key="1">
    <source>
        <dbReference type="ARBA" id="ARBA00022801"/>
    </source>
</evidence>
<dbReference type="PRINTS" id="PR00412">
    <property type="entry name" value="EPOXHYDRLASE"/>
</dbReference>
<dbReference type="EMBL" id="UINC01002133">
    <property type="protein sequence ID" value="SUZ93283.1"/>
    <property type="molecule type" value="Genomic_DNA"/>
</dbReference>
<evidence type="ECO:0000313" key="3">
    <source>
        <dbReference type="EMBL" id="SUZ93283.1"/>
    </source>
</evidence>
<dbReference type="GO" id="GO:0016787">
    <property type="term" value="F:hydrolase activity"/>
    <property type="evidence" value="ECO:0007669"/>
    <property type="project" value="UniProtKB-KW"/>
</dbReference>